<keyword evidence="2" id="KW-0442">Lipid degradation</keyword>
<dbReference type="RefSeq" id="WP_245681192.1">
    <property type="nucleotide sequence ID" value="NZ_FNBK01000010.1"/>
</dbReference>
<evidence type="ECO:0000313" key="7">
    <source>
        <dbReference type="Proteomes" id="UP000199076"/>
    </source>
</evidence>
<dbReference type="PANTHER" id="PTHR43856">
    <property type="entry name" value="CARDIOLIPIN HYDROLASE"/>
    <property type="match status" value="1"/>
</dbReference>
<dbReference type="SMART" id="SM00155">
    <property type="entry name" value="PLDc"/>
    <property type="match status" value="2"/>
</dbReference>
<keyword evidence="4" id="KW-0812">Transmembrane</keyword>
<name>A0A1G7PL48_9EURY</name>
<dbReference type="GO" id="GO:0016042">
    <property type="term" value="P:lipid catabolic process"/>
    <property type="evidence" value="ECO:0007669"/>
    <property type="project" value="UniProtKB-KW"/>
</dbReference>
<proteinExistence type="predicted"/>
<feature type="transmembrane region" description="Helical" evidence="4">
    <location>
        <begin position="525"/>
        <end position="546"/>
    </location>
</feature>
<dbReference type="EMBL" id="FNBK01000010">
    <property type="protein sequence ID" value="SDF86963.1"/>
    <property type="molecule type" value="Genomic_DNA"/>
</dbReference>
<dbReference type="Proteomes" id="UP000199076">
    <property type="component" value="Unassembled WGS sequence"/>
</dbReference>
<dbReference type="STRING" id="660518.SAMN05216218_110177"/>
<keyword evidence="3" id="KW-0443">Lipid metabolism</keyword>
<evidence type="ECO:0000259" key="5">
    <source>
        <dbReference type="PROSITE" id="PS50035"/>
    </source>
</evidence>
<dbReference type="Pfam" id="PF13091">
    <property type="entry name" value="PLDc_2"/>
    <property type="match status" value="2"/>
</dbReference>
<dbReference type="InterPro" id="IPR001736">
    <property type="entry name" value="PLipase_D/transphosphatidylase"/>
</dbReference>
<dbReference type="SUPFAM" id="SSF56024">
    <property type="entry name" value="Phospholipase D/nuclease"/>
    <property type="match status" value="2"/>
</dbReference>
<accession>A0A1G7PL48</accession>
<dbReference type="Gene3D" id="3.30.870.10">
    <property type="entry name" value="Endonuclease Chain A"/>
    <property type="match status" value="2"/>
</dbReference>
<evidence type="ECO:0000256" key="4">
    <source>
        <dbReference type="SAM" id="Phobius"/>
    </source>
</evidence>
<dbReference type="PANTHER" id="PTHR43856:SF1">
    <property type="entry name" value="MITOCHONDRIAL CARDIOLIPIN HYDROLASE"/>
    <property type="match status" value="1"/>
</dbReference>
<dbReference type="AlphaFoldDB" id="A0A1G7PL48"/>
<evidence type="ECO:0000313" key="6">
    <source>
        <dbReference type="EMBL" id="SDF86963.1"/>
    </source>
</evidence>
<dbReference type="PROSITE" id="PS50035">
    <property type="entry name" value="PLD"/>
    <property type="match status" value="1"/>
</dbReference>
<feature type="domain" description="PLD phosphodiesterase" evidence="5">
    <location>
        <begin position="465"/>
        <end position="492"/>
    </location>
</feature>
<keyword evidence="4" id="KW-0472">Membrane</keyword>
<dbReference type="InterPro" id="IPR025202">
    <property type="entry name" value="PLD-like_dom"/>
</dbReference>
<evidence type="ECO:0000256" key="2">
    <source>
        <dbReference type="ARBA" id="ARBA00022963"/>
    </source>
</evidence>
<gene>
    <name evidence="6" type="ORF">SAMN05216218_110177</name>
</gene>
<dbReference type="InterPro" id="IPR051406">
    <property type="entry name" value="PLD_domain"/>
</dbReference>
<dbReference type="GO" id="GO:0016891">
    <property type="term" value="F:RNA endonuclease activity producing 5'-phosphomonoesters, hydrolytic mechanism"/>
    <property type="evidence" value="ECO:0007669"/>
    <property type="project" value="TreeGrafter"/>
</dbReference>
<evidence type="ECO:0000256" key="3">
    <source>
        <dbReference type="ARBA" id="ARBA00023098"/>
    </source>
</evidence>
<evidence type="ECO:0000256" key="1">
    <source>
        <dbReference type="ARBA" id="ARBA00022801"/>
    </source>
</evidence>
<organism evidence="6 7">
    <name type="scientific">Halorientalis regularis</name>
    <dbReference type="NCBI Taxonomy" id="660518"/>
    <lineage>
        <taxon>Archaea</taxon>
        <taxon>Methanobacteriati</taxon>
        <taxon>Methanobacteriota</taxon>
        <taxon>Stenosarchaea group</taxon>
        <taxon>Halobacteria</taxon>
        <taxon>Halobacteriales</taxon>
        <taxon>Haloarculaceae</taxon>
        <taxon>Halorientalis</taxon>
    </lineage>
</organism>
<keyword evidence="4" id="KW-1133">Transmembrane helix</keyword>
<reference evidence="7" key="1">
    <citation type="submission" date="2016-10" db="EMBL/GenBank/DDBJ databases">
        <authorList>
            <person name="Varghese N."/>
            <person name="Submissions S."/>
        </authorList>
    </citation>
    <scope>NUCLEOTIDE SEQUENCE [LARGE SCALE GENOMIC DNA]</scope>
    <source>
        <strain evidence="7">IBRC-M 10760</strain>
    </source>
</reference>
<protein>
    <submittedName>
        <fullName evidence="6">Phosphatidylserine/phosphatidylglycerophosphate/cardiolipin synthase</fullName>
    </submittedName>
</protein>
<keyword evidence="1" id="KW-0378">Hydrolase</keyword>
<keyword evidence="7" id="KW-1185">Reference proteome</keyword>
<sequence>MPRFRATVAVFVLLVAGFGLTVAPATGFAGGPEQVASVAPAPINETVPVGLTGVYPNPVPDGDDGEFVILNVTATTPLGNYTITDGEDRVRLPNRTVEGRIALTTAPNLTRNRTDARILALDQGLALANSGDYVALARDGEPVETLRYTDAPEGEIATPGRDGIRWRPVGATEFPVVAVPGESTRAFVLPDGSAVPTETLAAADERILLAGYTLTADRVEGELVAATRRGVDVSVLVDGSPVGGLSQPSARTLDHLTEHGVGVTVLPGEPARYDFHHAKYAVVDGRGLVTTENWKPAGTGGHASRGWGVVVSADRIVSALAATFQADASGLDAESWRRYRAGKRFEPADGPPANGTFPERVGPRRFQPERVELLRAPDNAERRLLRLLRNADETIRIEQVSIGSRRQPFLRATLAAARRGVDVRILLSDAWYVEEENRALVGWLNERAARENLPLSARIADPNGRFEKIHAKGVIVDDDQVLVGSLNWNNNSARENREVAVLIEGEGVAGYFAGVFQADWQGGDWRLPASLLLVVALAALGAVLVARRFEFETRPAT</sequence>
<dbReference type="CDD" id="cd09128">
    <property type="entry name" value="PLDc_unchar1_2"/>
    <property type="match status" value="1"/>
</dbReference>